<dbReference type="EMBL" id="AKGD01000001">
    <property type="protein sequence ID" value="EIT71583.1"/>
    <property type="molecule type" value="Genomic_DNA"/>
</dbReference>
<organism evidence="6 7">
    <name type="scientific">Hydrocarboniphaga effusa AP103</name>
    <dbReference type="NCBI Taxonomy" id="1172194"/>
    <lineage>
        <taxon>Bacteria</taxon>
        <taxon>Pseudomonadati</taxon>
        <taxon>Pseudomonadota</taxon>
        <taxon>Gammaproteobacteria</taxon>
        <taxon>Nevskiales</taxon>
        <taxon>Nevskiaceae</taxon>
        <taxon>Hydrocarboniphaga</taxon>
    </lineage>
</organism>
<keyword evidence="4 5" id="KW-0811">Translocation</keyword>
<dbReference type="NCBIfam" id="NF004393">
    <property type="entry name" value="PRK05751.1-4"/>
    <property type="match status" value="1"/>
</dbReference>
<comment type="function">
    <text evidence="5">One of the proteins required for the normal export of preproteins out of the cell cytoplasm. It is a molecular chaperone that binds to a subset of precursor proteins, maintaining them in a translocation-competent state. It also specifically binds to its receptor SecA.</text>
</comment>
<dbReference type="NCBIfam" id="TIGR00809">
    <property type="entry name" value="secB"/>
    <property type="match status" value="1"/>
</dbReference>
<proteinExistence type="inferred from homology"/>
<evidence type="ECO:0000256" key="2">
    <source>
        <dbReference type="ARBA" id="ARBA00022448"/>
    </source>
</evidence>
<keyword evidence="3 5" id="KW-0653">Protein transport</keyword>
<comment type="similarity">
    <text evidence="1 5">Belongs to the SecB family.</text>
</comment>
<comment type="subcellular location">
    <subcellularLocation>
        <location evidence="5">Cytoplasm</location>
    </subcellularLocation>
</comment>
<dbReference type="SUPFAM" id="SSF54611">
    <property type="entry name" value="SecB-like"/>
    <property type="match status" value="1"/>
</dbReference>
<dbReference type="InterPro" id="IPR035958">
    <property type="entry name" value="SecB-like_sf"/>
</dbReference>
<dbReference type="HAMAP" id="MF_00821">
    <property type="entry name" value="SecB"/>
    <property type="match status" value="1"/>
</dbReference>
<dbReference type="PRINTS" id="PR01594">
    <property type="entry name" value="SECBCHAPRONE"/>
</dbReference>
<keyword evidence="5" id="KW-0143">Chaperone</keyword>
<dbReference type="PANTHER" id="PTHR36918">
    <property type="match status" value="1"/>
</dbReference>
<keyword evidence="2 5" id="KW-0813">Transport</keyword>
<dbReference type="AlphaFoldDB" id="I8TD24"/>
<accession>I8TD24</accession>
<dbReference type="Proteomes" id="UP000003704">
    <property type="component" value="Unassembled WGS sequence"/>
</dbReference>
<dbReference type="GO" id="GO:0005737">
    <property type="term" value="C:cytoplasm"/>
    <property type="evidence" value="ECO:0007669"/>
    <property type="project" value="UniProtKB-SubCell"/>
</dbReference>
<sequence>MAADAPNAVPTNAPQADARQVALQKFYVKDASVEVPLAPQIFTRPWQPQVDVNVGTAVQPLGDDQFNLTLTVTVTAKLGEDIAFLVEVQQAGIFVARGFTNENERAAILAGYCPSLLFPFAREAVSDFVQKAGFPQLLLQPINFEALFLEHVNRQRAAAAGQAGADANVNVQVSH</sequence>
<evidence type="ECO:0000256" key="3">
    <source>
        <dbReference type="ARBA" id="ARBA00022927"/>
    </source>
</evidence>
<evidence type="ECO:0000313" key="7">
    <source>
        <dbReference type="Proteomes" id="UP000003704"/>
    </source>
</evidence>
<dbReference type="GO" id="GO:0006457">
    <property type="term" value="P:protein folding"/>
    <property type="evidence" value="ECO:0007669"/>
    <property type="project" value="UniProtKB-UniRule"/>
</dbReference>
<dbReference type="GO" id="GO:0051262">
    <property type="term" value="P:protein tetramerization"/>
    <property type="evidence" value="ECO:0007669"/>
    <property type="project" value="InterPro"/>
</dbReference>
<dbReference type="OrthoDB" id="9795145at2"/>
<keyword evidence="7" id="KW-1185">Reference proteome</keyword>
<dbReference type="RefSeq" id="WP_007184669.1">
    <property type="nucleotide sequence ID" value="NZ_AKGD01000001.1"/>
</dbReference>
<dbReference type="GO" id="GO:0051082">
    <property type="term" value="F:unfolded protein binding"/>
    <property type="evidence" value="ECO:0007669"/>
    <property type="project" value="InterPro"/>
</dbReference>
<keyword evidence="5" id="KW-0963">Cytoplasm</keyword>
<gene>
    <name evidence="5" type="primary">secB</name>
    <name evidence="6" type="ORF">WQQ_17200</name>
</gene>
<evidence type="ECO:0000313" key="6">
    <source>
        <dbReference type="EMBL" id="EIT71583.1"/>
    </source>
</evidence>
<dbReference type="Pfam" id="PF02556">
    <property type="entry name" value="SecB"/>
    <property type="match status" value="1"/>
</dbReference>
<dbReference type="PANTHER" id="PTHR36918:SF1">
    <property type="entry name" value="PROTEIN-EXPORT PROTEIN SECB"/>
    <property type="match status" value="1"/>
</dbReference>
<name>I8TD24_9GAMM</name>
<protein>
    <recommendedName>
        <fullName evidence="5">Protein-export protein SecB</fullName>
    </recommendedName>
</protein>
<evidence type="ECO:0000256" key="4">
    <source>
        <dbReference type="ARBA" id="ARBA00023010"/>
    </source>
</evidence>
<reference evidence="6 7" key="1">
    <citation type="journal article" date="2012" name="J. Bacteriol.">
        <title>Genome Sequence of n-Alkane-Degrading Hydrocarboniphaga effusa Strain AP103T (ATCC BAA-332T).</title>
        <authorList>
            <person name="Chang H.K."/>
            <person name="Zylstra G.J."/>
            <person name="Chae J.C."/>
        </authorList>
    </citation>
    <scope>NUCLEOTIDE SEQUENCE [LARGE SCALE GENOMIC DNA]</scope>
    <source>
        <strain evidence="6 7">AP103</strain>
    </source>
</reference>
<dbReference type="STRING" id="1172194.WQQ_17200"/>
<dbReference type="Gene3D" id="3.10.420.10">
    <property type="entry name" value="SecB-like"/>
    <property type="match status" value="1"/>
</dbReference>
<dbReference type="InterPro" id="IPR003708">
    <property type="entry name" value="SecB"/>
</dbReference>
<comment type="subunit">
    <text evidence="5">Homotetramer, a dimer of dimers. One homotetramer interacts with 1 SecA dimer.</text>
</comment>
<evidence type="ECO:0000256" key="1">
    <source>
        <dbReference type="ARBA" id="ARBA00009990"/>
    </source>
</evidence>
<comment type="caution">
    <text evidence="6">The sequence shown here is derived from an EMBL/GenBank/DDBJ whole genome shotgun (WGS) entry which is preliminary data.</text>
</comment>
<evidence type="ECO:0000256" key="5">
    <source>
        <dbReference type="HAMAP-Rule" id="MF_00821"/>
    </source>
</evidence>
<dbReference type="PATRIC" id="fig|1172194.4.peg.1661"/>
<dbReference type="GO" id="GO:0015031">
    <property type="term" value="P:protein transport"/>
    <property type="evidence" value="ECO:0007669"/>
    <property type="project" value="UniProtKB-UniRule"/>
</dbReference>